<feature type="domain" description="HTH LytTR-type" evidence="9">
    <location>
        <begin position="152"/>
        <end position="250"/>
    </location>
</feature>
<evidence type="ECO:0000256" key="7">
    <source>
        <dbReference type="PROSITE-ProRule" id="PRU00169"/>
    </source>
</evidence>
<dbReference type="PROSITE" id="PS50110">
    <property type="entry name" value="RESPONSE_REGULATORY"/>
    <property type="match status" value="1"/>
</dbReference>
<dbReference type="PROSITE" id="PS50930">
    <property type="entry name" value="HTH_LYTTR"/>
    <property type="match status" value="1"/>
</dbReference>
<dbReference type="InterPro" id="IPR046947">
    <property type="entry name" value="LytR-like"/>
</dbReference>
<dbReference type="InterPro" id="IPR011006">
    <property type="entry name" value="CheY-like_superfamily"/>
</dbReference>
<accession>A0ABR7EY11</accession>
<dbReference type="SMART" id="SM00448">
    <property type="entry name" value="REC"/>
    <property type="match status" value="1"/>
</dbReference>
<proteinExistence type="predicted"/>
<dbReference type="PANTHER" id="PTHR37299">
    <property type="entry name" value="TRANSCRIPTIONAL REGULATOR-RELATED"/>
    <property type="match status" value="1"/>
</dbReference>
<evidence type="ECO:0000259" key="9">
    <source>
        <dbReference type="PROSITE" id="PS50930"/>
    </source>
</evidence>
<keyword evidence="3" id="KW-0902">Two-component regulatory system</keyword>
<keyword evidence="11" id="KW-1185">Reference proteome</keyword>
<evidence type="ECO:0000256" key="3">
    <source>
        <dbReference type="ARBA" id="ARBA00023012"/>
    </source>
</evidence>
<keyword evidence="2" id="KW-0963">Cytoplasm</keyword>
<evidence type="ECO:0000256" key="1">
    <source>
        <dbReference type="ARBA" id="ARBA00018672"/>
    </source>
</evidence>
<protein>
    <recommendedName>
        <fullName evidence="1">Stage 0 sporulation protein A homolog</fullName>
    </recommendedName>
</protein>
<keyword evidence="7" id="KW-0597">Phosphoprotein</keyword>
<evidence type="ECO:0000256" key="4">
    <source>
        <dbReference type="ARBA" id="ARBA00023159"/>
    </source>
</evidence>
<dbReference type="InterPro" id="IPR001789">
    <property type="entry name" value="Sig_transdc_resp-reg_receiver"/>
</dbReference>
<reference evidence="10 11" key="1">
    <citation type="submission" date="2020-08" db="EMBL/GenBank/DDBJ databases">
        <title>Genome public.</title>
        <authorList>
            <person name="Liu C."/>
            <person name="Sun Q."/>
        </authorList>
    </citation>
    <scope>NUCLEOTIDE SEQUENCE [LARGE SCALE GENOMIC DNA]</scope>
    <source>
        <strain evidence="10 11">NSJ-36</strain>
    </source>
</reference>
<dbReference type="EMBL" id="JACOOY010000010">
    <property type="protein sequence ID" value="MBC5665430.1"/>
    <property type="molecule type" value="Genomic_DNA"/>
</dbReference>
<sequence length="250" mass="29354">MIQVYLCEDQEKQLLYFKQIIEKYITDTYKDARIVSARKNPEHILLDMRECGENPALFFIDIQLDGYIMNGFELAKKIKKNVKNSYIVFLTSCNELAYKAFEYELEAVEYIVKEPQDFLAGKMSIRIERRLDRVFRKIEESTSGDIHPTVRVESGSRIIEIPIKDIVVVQAIKSSHLVDIYTTSQKIRIKVTLKNMLEKLGEEFTYVNKSCIVQKRLIREINKKNYFAIMSGGLQVEISYREMRKLVKEQ</sequence>
<comment type="function">
    <text evidence="6">Required for high-level post-exponential phase expression of a series of secreted proteins.</text>
</comment>
<comment type="function">
    <text evidence="5">May play the central regulatory role in sporulation. It may be an element of the effector pathway responsible for the activation of sporulation genes in response to nutritional stress. Spo0A may act in concert with spo0H (a sigma factor) to control the expression of some genes that are critical to the sporulation process.</text>
</comment>
<dbReference type="Gene3D" id="3.40.50.2300">
    <property type="match status" value="1"/>
</dbReference>
<dbReference type="Proteomes" id="UP000647235">
    <property type="component" value="Unassembled WGS sequence"/>
</dbReference>
<dbReference type="Pfam" id="PF00072">
    <property type="entry name" value="Response_reg"/>
    <property type="match status" value="1"/>
</dbReference>
<gene>
    <name evidence="10" type="ORF">H8S07_09085</name>
</gene>
<evidence type="ECO:0000256" key="6">
    <source>
        <dbReference type="ARBA" id="ARBA00037164"/>
    </source>
</evidence>
<evidence type="ECO:0000259" key="8">
    <source>
        <dbReference type="PROSITE" id="PS50110"/>
    </source>
</evidence>
<dbReference type="RefSeq" id="WP_158549924.1">
    <property type="nucleotide sequence ID" value="NZ_JACOOY010000010.1"/>
</dbReference>
<feature type="modified residue" description="4-aspartylphosphate" evidence="7">
    <location>
        <position position="61"/>
    </location>
</feature>
<dbReference type="Pfam" id="PF04397">
    <property type="entry name" value="LytTR"/>
    <property type="match status" value="1"/>
</dbReference>
<evidence type="ECO:0000313" key="10">
    <source>
        <dbReference type="EMBL" id="MBC5665430.1"/>
    </source>
</evidence>
<evidence type="ECO:0000313" key="11">
    <source>
        <dbReference type="Proteomes" id="UP000647235"/>
    </source>
</evidence>
<evidence type="ECO:0000256" key="2">
    <source>
        <dbReference type="ARBA" id="ARBA00022490"/>
    </source>
</evidence>
<dbReference type="PANTHER" id="PTHR37299:SF3">
    <property type="entry name" value="STAGE 0 SPORULATION PROTEIN A HOMOLOG"/>
    <property type="match status" value="1"/>
</dbReference>
<dbReference type="SUPFAM" id="SSF52172">
    <property type="entry name" value="CheY-like"/>
    <property type="match status" value="1"/>
</dbReference>
<organism evidence="10 11">
    <name type="scientific">Dorea hominis</name>
    <dbReference type="NCBI Taxonomy" id="2763040"/>
    <lineage>
        <taxon>Bacteria</taxon>
        <taxon>Bacillati</taxon>
        <taxon>Bacillota</taxon>
        <taxon>Clostridia</taxon>
        <taxon>Lachnospirales</taxon>
        <taxon>Lachnospiraceae</taxon>
        <taxon>Dorea</taxon>
    </lineage>
</organism>
<evidence type="ECO:0000256" key="5">
    <source>
        <dbReference type="ARBA" id="ARBA00024867"/>
    </source>
</evidence>
<dbReference type="Gene3D" id="2.40.50.1020">
    <property type="entry name" value="LytTr DNA-binding domain"/>
    <property type="match status" value="1"/>
</dbReference>
<keyword evidence="4" id="KW-0010">Activator</keyword>
<comment type="caution">
    <text evidence="10">The sequence shown here is derived from an EMBL/GenBank/DDBJ whole genome shotgun (WGS) entry which is preliminary data.</text>
</comment>
<dbReference type="SMART" id="SM00850">
    <property type="entry name" value="LytTR"/>
    <property type="match status" value="1"/>
</dbReference>
<name>A0ABR7EY11_9FIRM</name>
<dbReference type="InterPro" id="IPR007492">
    <property type="entry name" value="LytTR_DNA-bd_dom"/>
</dbReference>
<feature type="domain" description="Response regulatory" evidence="8">
    <location>
        <begin position="3"/>
        <end position="128"/>
    </location>
</feature>